<sequence>MRRPRPLKHEAETTVGEKVHFVNQHQRGGGRPSQTGTPKGPKTHTPGKVDGGKGGEEKGLVEGRGTRLPFPQAAKYRDRLTLRPAMENDTVPGRLDGWTVRGRQSRRKQQQLRRATNGGPKAVGGPKRGRAAATRRRWSCTQRSMQCRQRSSVVLVIKCGQAGRETEEDSRGAGEGRRKEGRGKEEKEEGNDPTFFQLCFHFCTFRTFSASSEPPKPK</sequence>
<gene>
    <name evidence="2" type="ORF">BO71DRAFT_161084</name>
</gene>
<organism evidence="2 3">
    <name type="scientific">Aspergillus ellipticus CBS 707.79</name>
    <dbReference type="NCBI Taxonomy" id="1448320"/>
    <lineage>
        <taxon>Eukaryota</taxon>
        <taxon>Fungi</taxon>
        <taxon>Dikarya</taxon>
        <taxon>Ascomycota</taxon>
        <taxon>Pezizomycotina</taxon>
        <taxon>Eurotiomycetes</taxon>
        <taxon>Eurotiomycetidae</taxon>
        <taxon>Eurotiales</taxon>
        <taxon>Aspergillaceae</taxon>
        <taxon>Aspergillus</taxon>
        <taxon>Aspergillus subgen. Circumdati</taxon>
    </lineage>
</organism>
<proteinExistence type="predicted"/>
<evidence type="ECO:0000256" key="1">
    <source>
        <dbReference type="SAM" id="MobiDB-lite"/>
    </source>
</evidence>
<name>A0A319DHR5_9EURO</name>
<reference evidence="2 3" key="1">
    <citation type="submission" date="2018-02" db="EMBL/GenBank/DDBJ databases">
        <title>The genomes of Aspergillus section Nigri reveals drivers in fungal speciation.</title>
        <authorList>
            <consortium name="DOE Joint Genome Institute"/>
            <person name="Vesth T.C."/>
            <person name="Nybo J."/>
            <person name="Theobald S."/>
            <person name="Brandl J."/>
            <person name="Frisvad J.C."/>
            <person name="Nielsen K.F."/>
            <person name="Lyhne E.K."/>
            <person name="Kogle M.E."/>
            <person name="Kuo A."/>
            <person name="Riley R."/>
            <person name="Clum A."/>
            <person name="Nolan M."/>
            <person name="Lipzen A."/>
            <person name="Salamov A."/>
            <person name="Henrissat B."/>
            <person name="Wiebenga A."/>
            <person name="De vries R.P."/>
            <person name="Grigoriev I.V."/>
            <person name="Mortensen U.H."/>
            <person name="Andersen M.R."/>
            <person name="Baker S.E."/>
        </authorList>
    </citation>
    <scope>NUCLEOTIDE SEQUENCE [LARGE SCALE GENOMIC DNA]</scope>
    <source>
        <strain evidence="2 3">CBS 707.79</strain>
    </source>
</reference>
<dbReference type="AlphaFoldDB" id="A0A319DHR5"/>
<feature type="compositionally biased region" description="Low complexity" evidence="1">
    <location>
        <begin position="35"/>
        <end position="48"/>
    </location>
</feature>
<feature type="compositionally biased region" description="Basic and acidic residues" evidence="1">
    <location>
        <begin position="7"/>
        <end position="20"/>
    </location>
</feature>
<feature type="region of interest" description="Disordered" evidence="1">
    <location>
        <begin position="93"/>
        <end position="131"/>
    </location>
</feature>
<feature type="compositionally biased region" description="Basic and acidic residues" evidence="1">
    <location>
        <begin position="50"/>
        <end position="65"/>
    </location>
</feature>
<feature type="region of interest" description="Disordered" evidence="1">
    <location>
        <begin position="1"/>
        <end position="75"/>
    </location>
</feature>
<accession>A0A319DHR5</accession>
<dbReference type="VEuPathDB" id="FungiDB:BO71DRAFT_161084"/>
<feature type="compositionally biased region" description="Basic and acidic residues" evidence="1">
    <location>
        <begin position="169"/>
        <end position="187"/>
    </location>
</feature>
<feature type="region of interest" description="Disordered" evidence="1">
    <location>
        <begin position="161"/>
        <end position="192"/>
    </location>
</feature>
<evidence type="ECO:0000313" key="3">
    <source>
        <dbReference type="Proteomes" id="UP000247810"/>
    </source>
</evidence>
<dbReference type="EMBL" id="KZ825833">
    <property type="protein sequence ID" value="PYH96819.1"/>
    <property type="molecule type" value="Genomic_DNA"/>
</dbReference>
<protein>
    <submittedName>
        <fullName evidence="2">Uncharacterized protein</fullName>
    </submittedName>
</protein>
<keyword evidence="3" id="KW-1185">Reference proteome</keyword>
<evidence type="ECO:0000313" key="2">
    <source>
        <dbReference type="EMBL" id="PYH96819.1"/>
    </source>
</evidence>
<dbReference type="Proteomes" id="UP000247810">
    <property type="component" value="Unassembled WGS sequence"/>
</dbReference>